<feature type="region of interest" description="Disordered" evidence="4">
    <location>
        <begin position="55"/>
        <end position="163"/>
    </location>
</feature>
<dbReference type="InterPro" id="IPR005011">
    <property type="entry name" value="SNU66/SART1"/>
</dbReference>
<dbReference type="Pfam" id="PF03343">
    <property type="entry name" value="SART-1"/>
    <property type="match status" value="1"/>
</dbReference>
<comment type="similarity">
    <text evidence="2">Belongs to the SNU66/SART1 family.</text>
</comment>
<dbReference type="GO" id="GO:0000481">
    <property type="term" value="P:maturation of 5S rRNA"/>
    <property type="evidence" value="ECO:0007669"/>
    <property type="project" value="TreeGrafter"/>
</dbReference>
<dbReference type="PANTHER" id="PTHR14152:SF5">
    <property type="entry name" value="U4_U6.U5 TRI-SNRNP-ASSOCIATED PROTEIN 1"/>
    <property type="match status" value="1"/>
</dbReference>
<proteinExistence type="inferred from homology"/>
<accession>A0A8E0RW77</accession>
<dbReference type="GO" id="GO:0045292">
    <property type="term" value="P:mRNA cis splicing, via spliceosome"/>
    <property type="evidence" value="ECO:0007669"/>
    <property type="project" value="TreeGrafter"/>
</dbReference>
<evidence type="ECO:0000256" key="4">
    <source>
        <dbReference type="SAM" id="MobiDB-lite"/>
    </source>
</evidence>
<gene>
    <name evidence="5" type="ORF">FBUS_11016</name>
</gene>
<organism evidence="5 6">
    <name type="scientific">Fasciolopsis buskii</name>
    <dbReference type="NCBI Taxonomy" id="27845"/>
    <lineage>
        <taxon>Eukaryota</taxon>
        <taxon>Metazoa</taxon>
        <taxon>Spiralia</taxon>
        <taxon>Lophotrochozoa</taxon>
        <taxon>Platyhelminthes</taxon>
        <taxon>Trematoda</taxon>
        <taxon>Digenea</taxon>
        <taxon>Plagiorchiida</taxon>
        <taxon>Echinostomata</taxon>
        <taxon>Echinostomatoidea</taxon>
        <taxon>Fasciolidae</taxon>
        <taxon>Fasciolopsis</taxon>
    </lineage>
</organism>
<evidence type="ECO:0000256" key="2">
    <source>
        <dbReference type="ARBA" id="ARBA00006076"/>
    </source>
</evidence>
<comment type="subcellular location">
    <subcellularLocation>
        <location evidence="1">Nucleus</location>
    </subcellularLocation>
</comment>
<dbReference type="OrthoDB" id="5583at2759"/>
<dbReference type="Proteomes" id="UP000728185">
    <property type="component" value="Unassembled WGS sequence"/>
</dbReference>
<evidence type="ECO:0000256" key="1">
    <source>
        <dbReference type="ARBA" id="ARBA00004123"/>
    </source>
</evidence>
<dbReference type="PANTHER" id="PTHR14152">
    <property type="entry name" value="SQUAMOUS CELL CARCINOMA ANTIGEN RECOGNISED BY CYTOTOXIC T LYMPHOCYTES"/>
    <property type="match status" value="1"/>
</dbReference>
<sequence>MSRKPDPDESLMANRIGRTSIAETSSGVVFDSTAEFYKSIGTGFQETMRQNARINALNREISEEDESDGLASFPPPPPYTSDRLKSEPGLSSDSENEVIEEDSKDQVEAGNRWQTVGDDDTSGRHRRRRDNGSRSRPILSETTRPSTSGNLDESNLTGVLDDEPRLDSGLCSALRLAEKKGYIEKGKEKRVGTGTMVNLMAKHFIQEDIRYDDIDAKFSKRDRYAGPLSEFKDLKNFKPDVKLEYVDELGRQLNAKEAFRQLSHKFHGKGSGKNKTEKRTKKIKEEFLLKASTSSDTPLGTAEKLNKKLESISLPYVILSGKNAAV</sequence>
<dbReference type="EMBL" id="LUCM01006706">
    <property type="protein sequence ID" value="KAA0190880.1"/>
    <property type="molecule type" value="Genomic_DNA"/>
</dbReference>
<evidence type="ECO:0000313" key="6">
    <source>
        <dbReference type="Proteomes" id="UP000728185"/>
    </source>
</evidence>
<name>A0A8E0RW77_9TREM</name>
<reference evidence="5" key="1">
    <citation type="submission" date="2019-05" db="EMBL/GenBank/DDBJ databases">
        <title>Annotation for the trematode Fasciolopsis buski.</title>
        <authorList>
            <person name="Choi Y.-J."/>
        </authorList>
    </citation>
    <scope>NUCLEOTIDE SEQUENCE</scope>
    <source>
        <strain evidence="5">HT</strain>
        <tissue evidence="5">Whole worm</tissue>
    </source>
</reference>
<dbReference type="GO" id="GO:0046540">
    <property type="term" value="C:U4/U6 x U5 tri-snRNP complex"/>
    <property type="evidence" value="ECO:0007669"/>
    <property type="project" value="TreeGrafter"/>
</dbReference>
<comment type="caution">
    <text evidence="5">The sequence shown here is derived from an EMBL/GenBank/DDBJ whole genome shotgun (WGS) entry which is preliminary data.</text>
</comment>
<feature type="compositionally biased region" description="Acidic residues" evidence="4">
    <location>
        <begin position="94"/>
        <end position="103"/>
    </location>
</feature>
<keyword evidence="6" id="KW-1185">Reference proteome</keyword>
<evidence type="ECO:0000256" key="3">
    <source>
        <dbReference type="ARBA" id="ARBA00023242"/>
    </source>
</evidence>
<keyword evidence="3" id="KW-0539">Nucleus</keyword>
<feature type="compositionally biased region" description="Polar residues" evidence="4">
    <location>
        <begin position="140"/>
        <end position="157"/>
    </location>
</feature>
<dbReference type="AlphaFoldDB" id="A0A8E0RW77"/>
<evidence type="ECO:0000313" key="5">
    <source>
        <dbReference type="EMBL" id="KAA0190880.1"/>
    </source>
</evidence>
<protein>
    <submittedName>
        <fullName evidence="5">U4/U6.U5 tri-snRNP-associated protein 1</fullName>
    </submittedName>
</protein>